<sequence length="229" mass="25611">MNIQPITTLTPQLKHAFHALQFEPESFQQTDFAQFDVAFPDKLKNAVAKRRGEYLAGRICAQAVLAQLQQPPTQIASGEDRAPIWPQGVVASITHSKNIAIAAGFISQVSNAGLGIDVEHLMKDKQELELQRHILAPGEEALHKELGKHFSHPLTLIFSAKESIFKALYPSVRKFFGFEAARLIAFSHNQLQFEMQTTLCPQVPAGLVLSVHYQTRELWLLTECEFIPS</sequence>
<dbReference type="EMBL" id="JBHRSD010000026">
    <property type="protein sequence ID" value="MFC3033668.1"/>
    <property type="molecule type" value="Genomic_DNA"/>
</dbReference>
<evidence type="ECO:0000256" key="1">
    <source>
        <dbReference type="ARBA" id="ARBA00003937"/>
    </source>
</evidence>
<evidence type="ECO:0000313" key="14">
    <source>
        <dbReference type="EMBL" id="MFC3033668.1"/>
    </source>
</evidence>
<comment type="pathway">
    <text evidence="2">Siderophore biosynthesis; enterobactin biosynthesis.</text>
</comment>
<evidence type="ECO:0000256" key="5">
    <source>
        <dbReference type="ARBA" id="ARBA00019087"/>
    </source>
</evidence>
<proteinExistence type="inferred from homology"/>
<organism evidence="14 15">
    <name type="scientific">Pseudoalteromonas fenneropenaei</name>
    <dbReference type="NCBI Taxonomy" id="1737459"/>
    <lineage>
        <taxon>Bacteria</taxon>
        <taxon>Pseudomonadati</taxon>
        <taxon>Pseudomonadota</taxon>
        <taxon>Gammaproteobacteria</taxon>
        <taxon>Alteromonadales</taxon>
        <taxon>Pseudoalteromonadaceae</taxon>
        <taxon>Pseudoalteromonas</taxon>
    </lineage>
</organism>
<dbReference type="InterPro" id="IPR008278">
    <property type="entry name" value="4-PPantetheinyl_Trfase_dom"/>
</dbReference>
<dbReference type="PANTHER" id="PTHR38096:SF1">
    <property type="entry name" value="ENTEROBACTIN SYNTHASE COMPONENT D"/>
    <property type="match status" value="1"/>
</dbReference>
<dbReference type="Gene3D" id="3.90.470.20">
    <property type="entry name" value="4'-phosphopantetheinyl transferase domain"/>
    <property type="match status" value="1"/>
</dbReference>
<reference evidence="15" key="1">
    <citation type="journal article" date="2019" name="Int. J. Syst. Evol. Microbiol.">
        <title>The Global Catalogue of Microorganisms (GCM) 10K type strain sequencing project: providing services to taxonomists for standard genome sequencing and annotation.</title>
        <authorList>
            <consortium name="The Broad Institute Genomics Platform"/>
            <consortium name="The Broad Institute Genome Sequencing Center for Infectious Disease"/>
            <person name="Wu L."/>
            <person name="Ma J."/>
        </authorList>
    </citation>
    <scope>NUCLEOTIDE SEQUENCE [LARGE SCALE GENOMIC DNA]</scope>
    <source>
        <strain evidence="15">KCTC 42730</strain>
    </source>
</reference>
<dbReference type="Pfam" id="PF17837">
    <property type="entry name" value="4PPT_N"/>
    <property type="match status" value="1"/>
</dbReference>
<comment type="catalytic activity">
    <reaction evidence="10">
        <text>apo-[aryl-carrier protein] + CoA = holo-[aryl-carrier protein] + adenosine 3',5'-bisphosphate + H(+)</text>
        <dbReference type="Rhea" id="RHEA:48404"/>
        <dbReference type="Rhea" id="RHEA-COMP:15903"/>
        <dbReference type="Rhea" id="RHEA-COMP:17557"/>
        <dbReference type="ChEBI" id="CHEBI:15378"/>
        <dbReference type="ChEBI" id="CHEBI:29999"/>
        <dbReference type="ChEBI" id="CHEBI:57287"/>
        <dbReference type="ChEBI" id="CHEBI:58343"/>
        <dbReference type="ChEBI" id="CHEBI:64479"/>
    </reaction>
</comment>
<evidence type="ECO:0000256" key="6">
    <source>
        <dbReference type="ARBA" id="ARBA00022679"/>
    </source>
</evidence>
<evidence type="ECO:0000256" key="7">
    <source>
        <dbReference type="ARBA" id="ARBA00023191"/>
    </source>
</evidence>
<name>A0ABV7CMD8_9GAMM</name>
<evidence type="ECO:0000259" key="13">
    <source>
        <dbReference type="Pfam" id="PF17837"/>
    </source>
</evidence>
<comment type="function">
    <text evidence="1">Involved in the biosynthesis of the siderophore enterobactin (enterochelin), which is a macrocyclic trimeric lactone of N-(2,3-dihydroxybenzoyl)-serine. The serine trilactone serves as a scaffolding for the three catechol functionalities that provide hexadentate coordination for the tightly ligated iron(2+) atoms. Plays an essential role in the assembly of the enterobactin by catalyzing the transfer of the 4'-phosphopantetheine (Ppant) moiety from coenzyme A to the apo-domains of both EntB (ArCP domain) and EntF (PCP domain) to yield their holo-forms which make them competent for the activation of 2,3-dihydroxybenzoate (DHB) and L-serine, respectively.</text>
</comment>
<feature type="domain" description="4'-phosphopantetheinyl transferase" evidence="12">
    <location>
        <begin position="113"/>
        <end position="194"/>
    </location>
</feature>
<comment type="catalytic activity">
    <reaction evidence="11">
        <text>apo-[peptidyl-carrier protein] + CoA = holo-[peptidyl-carrier protein] + adenosine 3',5'-bisphosphate + H(+)</text>
        <dbReference type="Rhea" id="RHEA:46228"/>
        <dbReference type="Rhea" id="RHEA-COMP:11479"/>
        <dbReference type="Rhea" id="RHEA-COMP:11480"/>
        <dbReference type="ChEBI" id="CHEBI:15378"/>
        <dbReference type="ChEBI" id="CHEBI:29999"/>
        <dbReference type="ChEBI" id="CHEBI:57287"/>
        <dbReference type="ChEBI" id="CHEBI:58343"/>
        <dbReference type="ChEBI" id="CHEBI:64479"/>
    </reaction>
</comment>
<evidence type="ECO:0000256" key="9">
    <source>
        <dbReference type="ARBA" id="ARBA00031996"/>
    </source>
</evidence>
<evidence type="ECO:0000256" key="8">
    <source>
        <dbReference type="ARBA" id="ARBA00029894"/>
    </source>
</evidence>
<evidence type="ECO:0000259" key="12">
    <source>
        <dbReference type="Pfam" id="PF01648"/>
    </source>
</evidence>
<evidence type="ECO:0000256" key="11">
    <source>
        <dbReference type="ARBA" id="ARBA00049191"/>
    </source>
</evidence>
<comment type="subunit">
    <text evidence="4">EntB, EntD, EntE, and EntF form a multienzyme complex called enterobactin synthase.</text>
</comment>
<accession>A0ABV7CMD8</accession>
<dbReference type="InterPro" id="IPR003542">
    <property type="entry name" value="Enbac_synth_compD-like"/>
</dbReference>
<dbReference type="InterPro" id="IPR037143">
    <property type="entry name" value="4-PPantetheinyl_Trfase_dom_sf"/>
</dbReference>
<evidence type="ECO:0000256" key="4">
    <source>
        <dbReference type="ARBA" id="ARBA00011503"/>
    </source>
</evidence>
<dbReference type="InterPro" id="IPR041354">
    <property type="entry name" value="4PPT_N"/>
</dbReference>
<keyword evidence="15" id="KW-1185">Reference proteome</keyword>
<protein>
    <recommendedName>
        <fullName evidence="5">Enterobactin synthase component D</fullName>
    </recommendedName>
    <alternativeName>
        <fullName evidence="8">4'-phosphopantetheinyl transferase EntD</fullName>
    </alternativeName>
    <alternativeName>
        <fullName evidence="9">Enterochelin synthase D</fullName>
    </alternativeName>
</protein>
<keyword evidence="6 14" id="KW-0808">Transferase</keyword>
<feature type="domain" description="4'-phosphopantetheinyl transferase N-terminal" evidence="13">
    <location>
        <begin position="41"/>
        <end position="103"/>
    </location>
</feature>
<keyword evidence="7" id="KW-0259">Enterobactin biosynthesis</keyword>
<gene>
    <name evidence="14" type="ORF">ACFOEE_14175</name>
</gene>
<dbReference type="PANTHER" id="PTHR38096">
    <property type="entry name" value="ENTEROBACTIN SYNTHASE COMPONENT D"/>
    <property type="match status" value="1"/>
</dbReference>
<dbReference type="Proteomes" id="UP001595453">
    <property type="component" value="Unassembled WGS sequence"/>
</dbReference>
<dbReference type="Pfam" id="PF01648">
    <property type="entry name" value="ACPS"/>
    <property type="match status" value="1"/>
</dbReference>
<dbReference type="RefSeq" id="WP_377125487.1">
    <property type="nucleotide sequence ID" value="NZ_JBHRSD010000026.1"/>
</dbReference>
<comment type="caution">
    <text evidence="14">The sequence shown here is derived from an EMBL/GenBank/DDBJ whole genome shotgun (WGS) entry which is preliminary data.</text>
</comment>
<dbReference type="SUPFAM" id="SSF56214">
    <property type="entry name" value="4'-phosphopantetheinyl transferase"/>
    <property type="match status" value="1"/>
</dbReference>
<comment type="similarity">
    <text evidence="3">Belongs to the P-Pant transferase superfamily. EntD family.</text>
</comment>
<evidence type="ECO:0000256" key="10">
    <source>
        <dbReference type="ARBA" id="ARBA00049176"/>
    </source>
</evidence>
<evidence type="ECO:0000256" key="2">
    <source>
        <dbReference type="ARBA" id="ARBA00004993"/>
    </source>
</evidence>
<evidence type="ECO:0000313" key="15">
    <source>
        <dbReference type="Proteomes" id="UP001595453"/>
    </source>
</evidence>
<evidence type="ECO:0000256" key="3">
    <source>
        <dbReference type="ARBA" id="ARBA00008342"/>
    </source>
</evidence>
<dbReference type="PRINTS" id="PR01399">
    <property type="entry name" value="ENTSNTHTASED"/>
</dbReference>
<dbReference type="GO" id="GO:0016740">
    <property type="term" value="F:transferase activity"/>
    <property type="evidence" value="ECO:0007669"/>
    <property type="project" value="UniProtKB-KW"/>
</dbReference>